<protein>
    <recommendedName>
        <fullName evidence="7">TROVE domain-containing protein</fullName>
    </recommendedName>
</protein>
<name>A0ABS5AAW7_9PSEU</name>
<keyword evidence="6" id="KW-0687">Ribonucleoprotein</keyword>
<keyword evidence="5" id="KW-0694">RNA-binding</keyword>
<dbReference type="Gene3D" id="3.40.50.410">
    <property type="entry name" value="von Willebrand factor, type A domain"/>
    <property type="match status" value="1"/>
</dbReference>
<evidence type="ECO:0000256" key="6">
    <source>
        <dbReference type="ARBA" id="ARBA00023274"/>
    </source>
</evidence>
<dbReference type="SUPFAM" id="SSF140864">
    <property type="entry name" value="TROVE domain-like"/>
    <property type="match status" value="1"/>
</dbReference>
<dbReference type="SUPFAM" id="SSF53300">
    <property type="entry name" value="vWA-like"/>
    <property type="match status" value="1"/>
</dbReference>
<dbReference type="InterPro" id="IPR036465">
    <property type="entry name" value="vWFA_dom_sf"/>
</dbReference>
<evidence type="ECO:0000256" key="5">
    <source>
        <dbReference type="ARBA" id="ARBA00022884"/>
    </source>
</evidence>
<keyword evidence="4" id="KW-0479">Metal-binding</keyword>
<dbReference type="PANTHER" id="PTHR14202">
    <property type="entry name" value="60 KDA RIBONUCLEOPROTEIN SSA/RO"/>
    <property type="match status" value="1"/>
</dbReference>
<dbReference type="InterPro" id="IPR008858">
    <property type="entry name" value="TROVE_dom"/>
</dbReference>
<evidence type="ECO:0000259" key="7">
    <source>
        <dbReference type="PROSITE" id="PS50988"/>
    </source>
</evidence>
<keyword evidence="9" id="KW-1185">Reference proteome</keyword>
<dbReference type="Proteomes" id="UP001519363">
    <property type="component" value="Unassembled WGS sequence"/>
</dbReference>
<evidence type="ECO:0000313" key="8">
    <source>
        <dbReference type="EMBL" id="MBP2473734.1"/>
    </source>
</evidence>
<dbReference type="PROSITE" id="PS50988">
    <property type="entry name" value="TROVE"/>
    <property type="match status" value="1"/>
</dbReference>
<dbReference type="RefSeq" id="WP_086783433.1">
    <property type="nucleotide sequence ID" value="NZ_JAGIOO010000001.1"/>
</dbReference>
<dbReference type="InterPro" id="IPR037214">
    <property type="entry name" value="TROVE_dom_sf"/>
</dbReference>
<comment type="subcellular location">
    <subcellularLocation>
        <location evidence="1">Cytoplasm</location>
    </subcellularLocation>
</comment>
<comment type="similarity">
    <text evidence="2">Belongs to the Ro 60 kDa family.</text>
</comment>
<evidence type="ECO:0000313" key="9">
    <source>
        <dbReference type="Proteomes" id="UP001519363"/>
    </source>
</evidence>
<evidence type="ECO:0000256" key="2">
    <source>
        <dbReference type="ARBA" id="ARBA00007814"/>
    </source>
</evidence>
<comment type="caution">
    <text evidence="8">The sequence shown here is derived from an EMBL/GenBank/DDBJ whole genome shotgun (WGS) entry which is preliminary data.</text>
</comment>
<proteinExistence type="inferred from homology"/>
<reference evidence="8 9" key="1">
    <citation type="submission" date="2021-03" db="EMBL/GenBank/DDBJ databases">
        <title>Sequencing the genomes of 1000 actinobacteria strains.</title>
        <authorList>
            <person name="Klenk H.-P."/>
        </authorList>
    </citation>
    <scope>NUCLEOTIDE SEQUENCE [LARGE SCALE GENOMIC DNA]</scope>
    <source>
        <strain evidence="8 9">DSM 44580</strain>
    </source>
</reference>
<dbReference type="Pfam" id="PF05731">
    <property type="entry name" value="TROVE"/>
    <property type="match status" value="1"/>
</dbReference>
<dbReference type="EMBL" id="JAGIOO010000001">
    <property type="protein sequence ID" value="MBP2473734.1"/>
    <property type="molecule type" value="Genomic_DNA"/>
</dbReference>
<dbReference type="PANTHER" id="PTHR14202:SF0">
    <property type="entry name" value="RNA-BINDING PROTEIN RO60"/>
    <property type="match status" value="1"/>
</dbReference>
<evidence type="ECO:0000256" key="4">
    <source>
        <dbReference type="ARBA" id="ARBA00022723"/>
    </source>
</evidence>
<organism evidence="8 9">
    <name type="scientific">Crossiella equi</name>
    <dbReference type="NCBI Taxonomy" id="130796"/>
    <lineage>
        <taxon>Bacteria</taxon>
        <taxon>Bacillati</taxon>
        <taxon>Actinomycetota</taxon>
        <taxon>Actinomycetes</taxon>
        <taxon>Pseudonocardiales</taxon>
        <taxon>Pseudonocardiaceae</taxon>
        <taxon>Crossiella</taxon>
    </lineage>
</organism>
<keyword evidence="3" id="KW-0963">Cytoplasm</keyword>
<gene>
    <name evidence="8" type="ORF">JOF53_002606</name>
</gene>
<evidence type="ECO:0000256" key="3">
    <source>
        <dbReference type="ARBA" id="ARBA00022490"/>
    </source>
</evidence>
<evidence type="ECO:0000256" key="1">
    <source>
        <dbReference type="ARBA" id="ARBA00004496"/>
    </source>
</evidence>
<sequence length="508" mass="55958">MGKFNVLTRLRRRTHEGGVAHGRDLRTELFLLAVNNLVGEHTAYEAAEQRDSRYAALVREATLADPLWTARLLGWLRSGANLRSAALAGAAEFARTRLDHGLPGLSRQVVASVLRRADEPGELLAYWTARYGRAIPKPVKRGVADAVRELYDERSALKWDSSARAFRFADVLELTHPTPRDALQGKLFRHLIDARHDRAGSVAELPVLRARQELVELPLARRRALVEADPAHAVAALRSAGMTWEALAGWLQGPLDARAWAAVVPSMGYMALLRNLRNFDEAGLPEEVAAAIGARLADADQVARSRQLPLRFLSAHRAAGPRWQSTVDTALGHSLSSVPSLPGRTLVLVDTSGSMRWPLSGRGSLLRWDAAVTFGLALAARAERATVVSYSSGYRVFPPRRDESLLVGLARWNREGYFLGEGTDTHGALRDNYAGHDRVVILTDEQHSDGDVHRAIPARTPVYTWNLAGHEPAHTPAMPHRHTFGGLSDRSFDQLALIERTGRGDWPF</sequence>
<dbReference type="InterPro" id="IPR040322">
    <property type="entry name" value="TROVE2"/>
</dbReference>
<accession>A0ABS5AAW7</accession>
<feature type="domain" description="TROVE" evidence="7">
    <location>
        <begin position="12"/>
        <end position="343"/>
    </location>
</feature>